<dbReference type="Proteomes" id="UP000239480">
    <property type="component" value="Unassembled WGS sequence"/>
</dbReference>
<keyword evidence="2" id="KW-1185">Reference proteome</keyword>
<dbReference type="SUPFAM" id="SSF52540">
    <property type="entry name" value="P-loop containing nucleoside triphosphate hydrolases"/>
    <property type="match status" value="1"/>
</dbReference>
<accession>A0A2T0RLT9</accession>
<dbReference type="RefSeq" id="WP_106205816.1">
    <property type="nucleotide sequence ID" value="NZ_PVTD01000007.1"/>
</dbReference>
<protein>
    <submittedName>
        <fullName evidence="1">Ribose 1,5-bisphosphokinase</fullName>
    </submittedName>
</protein>
<proteinExistence type="predicted"/>
<comment type="caution">
    <text evidence="1">The sequence shown here is derived from an EMBL/GenBank/DDBJ whole genome shotgun (WGS) entry which is preliminary data.</text>
</comment>
<keyword evidence="1" id="KW-0808">Transferase</keyword>
<keyword evidence="1" id="KW-0418">Kinase</keyword>
<dbReference type="InterPro" id="IPR027417">
    <property type="entry name" value="P-loop_NTPase"/>
</dbReference>
<sequence>MSGRLIGVVGPSGVGKDSVMRALSEAVPDLALVWRVITGVPKLGGEDFGSVSLPKFERREAAGAFCLTWRAHGLHYGIPGDVRLRVAMGSMMLVNLSRNALGLAACTVPELVVLHLTVSPRLLARRLIAGGGWMRQRSDDDLRAASLHLGTTSR</sequence>
<gene>
    <name evidence="1" type="ORF">CLV78_10714</name>
</gene>
<evidence type="ECO:0000313" key="2">
    <source>
        <dbReference type="Proteomes" id="UP000239480"/>
    </source>
</evidence>
<dbReference type="Gene3D" id="3.40.50.300">
    <property type="entry name" value="P-loop containing nucleotide triphosphate hydrolases"/>
    <property type="match status" value="1"/>
</dbReference>
<evidence type="ECO:0000313" key="1">
    <source>
        <dbReference type="EMBL" id="PRY22090.1"/>
    </source>
</evidence>
<dbReference type="AlphaFoldDB" id="A0A2T0RLT9"/>
<name>A0A2T0RLT9_9RHOB</name>
<dbReference type="EMBL" id="PVTD01000007">
    <property type="protein sequence ID" value="PRY22090.1"/>
    <property type="molecule type" value="Genomic_DNA"/>
</dbReference>
<dbReference type="OrthoDB" id="341217at2"/>
<reference evidence="1 2" key="1">
    <citation type="submission" date="2018-03" db="EMBL/GenBank/DDBJ databases">
        <title>Genomic Encyclopedia of Archaeal and Bacterial Type Strains, Phase II (KMG-II): from individual species to whole genera.</title>
        <authorList>
            <person name="Goeker M."/>
        </authorList>
    </citation>
    <scope>NUCLEOTIDE SEQUENCE [LARGE SCALE GENOMIC DNA]</scope>
    <source>
        <strain evidence="1 2">DSM 29328</strain>
    </source>
</reference>
<organism evidence="1 2">
    <name type="scientific">Aliiruegeria haliotis</name>
    <dbReference type="NCBI Taxonomy" id="1280846"/>
    <lineage>
        <taxon>Bacteria</taxon>
        <taxon>Pseudomonadati</taxon>
        <taxon>Pseudomonadota</taxon>
        <taxon>Alphaproteobacteria</taxon>
        <taxon>Rhodobacterales</taxon>
        <taxon>Roseobacteraceae</taxon>
        <taxon>Aliiruegeria</taxon>
    </lineage>
</organism>
<dbReference type="GO" id="GO:0016301">
    <property type="term" value="F:kinase activity"/>
    <property type="evidence" value="ECO:0007669"/>
    <property type="project" value="UniProtKB-KW"/>
</dbReference>